<comment type="caution">
    <text evidence="1">The sequence shown here is derived from an EMBL/GenBank/DDBJ whole genome shotgun (WGS) entry which is preliminary data.</text>
</comment>
<dbReference type="OrthoDB" id="10037at2157"/>
<proteinExistence type="predicted"/>
<name>A0A483CUL9_9EURY</name>
<dbReference type="RefSeq" id="WP_130646422.1">
    <property type="nucleotide sequence ID" value="NZ_PGCL01000002.1"/>
</dbReference>
<evidence type="ECO:0008006" key="3">
    <source>
        <dbReference type="Google" id="ProtNLM"/>
    </source>
</evidence>
<dbReference type="EMBL" id="PGCL01000002">
    <property type="protein sequence ID" value="TAJ44627.1"/>
    <property type="molecule type" value="Genomic_DNA"/>
</dbReference>
<evidence type="ECO:0000313" key="1">
    <source>
        <dbReference type="EMBL" id="TAJ44627.1"/>
    </source>
</evidence>
<dbReference type="Gene3D" id="3.40.190.10">
    <property type="entry name" value="Periplasmic binding protein-like II"/>
    <property type="match status" value="2"/>
</dbReference>
<keyword evidence="2" id="KW-1185">Reference proteome</keyword>
<dbReference type="SUPFAM" id="SSF53850">
    <property type="entry name" value="Periplasmic binding protein-like II"/>
    <property type="match status" value="2"/>
</dbReference>
<evidence type="ECO:0000313" key="2">
    <source>
        <dbReference type="Proteomes" id="UP000292580"/>
    </source>
</evidence>
<dbReference type="Proteomes" id="UP000292580">
    <property type="component" value="Unassembled WGS sequence"/>
</dbReference>
<dbReference type="PANTHER" id="PTHR30024">
    <property type="entry name" value="ALIPHATIC SULFONATES-BINDING PROTEIN-RELATED"/>
    <property type="match status" value="1"/>
</dbReference>
<sequence>MTHTKTAIALVIAIVAVLCVAGCTGEQPSTGGETEVEVIYSATGPMPMLLSTDQIDGYMAWQPFVAVATVSGIGKVVSYSQDLPPAGMWTDHTCCALTAREDQIQENADLVNAFSALMIAADDYIIENPDRAAEISADWLYGGDDMTFGDVTVSSVEVLKESIPTLKFTTEPSEAWITSNDNFVVALRDLGYITGSLKDADDAEVNSKLFDFGPYEQAKAMIANGTIATPADAGTITVGYLPSDHHAPLFVAIKEWEYFEKTYGIALKPASEGSGAVDNAELFVNGVKVANVKLVKGEGGSQLMTLAAQDTLQIALVGTPPAITAIDKGTPIKILHPLQTEGSGLVVSADAPADDWQSFIAWAEQRAAEGKPLKIASPPKGSIQDVQLRAALGDSNVVVKEAQ</sequence>
<dbReference type="AlphaFoldDB" id="A0A483CUL9"/>
<organism evidence="1 2">
    <name type="scientific">Methanofollis fontis</name>
    <dbReference type="NCBI Taxonomy" id="2052832"/>
    <lineage>
        <taxon>Archaea</taxon>
        <taxon>Methanobacteriati</taxon>
        <taxon>Methanobacteriota</taxon>
        <taxon>Stenosarchaea group</taxon>
        <taxon>Methanomicrobia</taxon>
        <taxon>Methanomicrobiales</taxon>
        <taxon>Methanomicrobiaceae</taxon>
        <taxon>Methanofollis</taxon>
    </lineage>
</organism>
<gene>
    <name evidence="1" type="ORF">CUJ86_04795</name>
</gene>
<protein>
    <recommendedName>
        <fullName evidence="3">ABC transporter substrate-binding protein</fullName>
    </recommendedName>
</protein>
<accession>A0A483CUL9</accession>
<dbReference type="PANTHER" id="PTHR30024:SF42">
    <property type="entry name" value="ALIPHATIC SULFONATES-BINDING PROTEIN-RELATED"/>
    <property type="match status" value="1"/>
</dbReference>
<dbReference type="Pfam" id="PF13379">
    <property type="entry name" value="NMT1_2"/>
    <property type="match status" value="2"/>
</dbReference>
<reference evidence="1 2" key="1">
    <citation type="submission" date="2017-11" db="EMBL/GenBank/DDBJ databases">
        <title>Isolation and Characterization of Methanofollis Species from Methane Seep Offshore SW Taiwan.</title>
        <authorList>
            <person name="Teng N.-H."/>
            <person name="Lai M.-C."/>
            <person name="Chen S.-C."/>
        </authorList>
    </citation>
    <scope>NUCLEOTIDE SEQUENCE [LARGE SCALE GENOMIC DNA]</scope>
    <source>
        <strain evidence="1 2">FWC-SCC2</strain>
    </source>
</reference>